<evidence type="ECO:0000259" key="4">
    <source>
        <dbReference type="Pfam" id="PF01494"/>
    </source>
</evidence>
<dbReference type="PANTHER" id="PTHR46865:SF7">
    <property type="entry name" value="MONOOXYGENASE, PUTATIVE (AFU_ORTHOLOGUE AFUA_8G07040)-RELATED"/>
    <property type="match status" value="1"/>
</dbReference>
<comment type="caution">
    <text evidence="5">The sequence shown here is derived from an EMBL/GenBank/DDBJ whole genome shotgun (WGS) entry which is preliminary data.</text>
</comment>
<protein>
    <recommendedName>
        <fullName evidence="4">FAD-binding domain-containing protein</fullName>
    </recommendedName>
</protein>
<dbReference type="GO" id="GO:0016491">
    <property type="term" value="F:oxidoreductase activity"/>
    <property type="evidence" value="ECO:0007669"/>
    <property type="project" value="UniProtKB-KW"/>
</dbReference>
<dbReference type="AlphaFoldDB" id="A0A9W4KJG0"/>
<evidence type="ECO:0000313" key="6">
    <source>
        <dbReference type="Proteomes" id="UP001154252"/>
    </source>
</evidence>
<organism evidence="5 6">
    <name type="scientific">Penicillium egyptiacum</name>
    <dbReference type="NCBI Taxonomy" id="1303716"/>
    <lineage>
        <taxon>Eukaryota</taxon>
        <taxon>Fungi</taxon>
        <taxon>Dikarya</taxon>
        <taxon>Ascomycota</taxon>
        <taxon>Pezizomycotina</taxon>
        <taxon>Eurotiomycetes</taxon>
        <taxon>Eurotiomycetidae</taxon>
        <taxon>Eurotiales</taxon>
        <taxon>Aspergillaceae</taxon>
        <taxon>Penicillium</taxon>
    </lineage>
</organism>
<gene>
    <name evidence="5" type="ORF">PEGY_LOCUS7863</name>
</gene>
<accession>A0A9W4KJG0</accession>
<dbReference type="GO" id="GO:0071949">
    <property type="term" value="F:FAD binding"/>
    <property type="evidence" value="ECO:0007669"/>
    <property type="project" value="InterPro"/>
</dbReference>
<evidence type="ECO:0000256" key="3">
    <source>
        <dbReference type="ARBA" id="ARBA00023002"/>
    </source>
</evidence>
<reference evidence="5" key="1">
    <citation type="submission" date="2021-07" db="EMBL/GenBank/DDBJ databases">
        <authorList>
            <person name="Branca A.L. A."/>
        </authorList>
    </citation>
    <scope>NUCLEOTIDE SEQUENCE</scope>
</reference>
<dbReference type="PANTHER" id="PTHR46865">
    <property type="entry name" value="OXIDOREDUCTASE-RELATED"/>
    <property type="match status" value="1"/>
</dbReference>
<dbReference type="PRINTS" id="PR00420">
    <property type="entry name" value="RNGMNOXGNASE"/>
</dbReference>
<evidence type="ECO:0000313" key="5">
    <source>
        <dbReference type="EMBL" id="CAG8904594.1"/>
    </source>
</evidence>
<keyword evidence="2" id="KW-0274">FAD</keyword>
<dbReference type="SUPFAM" id="SSF51905">
    <property type="entry name" value="FAD/NAD(P)-binding domain"/>
    <property type="match status" value="1"/>
</dbReference>
<dbReference type="Gene3D" id="3.50.50.60">
    <property type="entry name" value="FAD/NAD(P)-binding domain"/>
    <property type="match status" value="1"/>
</dbReference>
<feature type="domain" description="FAD-binding" evidence="4">
    <location>
        <begin position="5"/>
        <end position="327"/>
    </location>
</feature>
<dbReference type="OrthoDB" id="655030at2759"/>
<keyword evidence="3" id="KW-0560">Oxidoreductase</keyword>
<dbReference type="EMBL" id="CAJVRC010000884">
    <property type="protein sequence ID" value="CAG8904594.1"/>
    <property type="molecule type" value="Genomic_DNA"/>
</dbReference>
<dbReference type="InterPro" id="IPR036188">
    <property type="entry name" value="FAD/NAD-bd_sf"/>
</dbReference>
<dbReference type="InterPro" id="IPR051704">
    <property type="entry name" value="FAD_aromatic-hydroxylase"/>
</dbReference>
<keyword evidence="6" id="KW-1185">Reference proteome</keyword>
<keyword evidence="1" id="KW-0285">Flavoprotein</keyword>
<name>A0A9W4KJG0_9EURO</name>
<evidence type="ECO:0000256" key="2">
    <source>
        <dbReference type="ARBA" id="ARBA00022827"/>
    </source>
</evidence>
<sequence length="429" mass="47099">MAPMKILISGAGITGNSLAFWLSKLGHSVTVIERSPFLRASGLQIDLRSHGVEVMKRMGLERAFKAHSIPEQGMEMVNKAGKRQAYFPANDSGGVNLGFSTGFEIMRGDLCRIIYDETKSRANYIFGTSIESFEENDKGKAINVRFTNATEARFDLVIGADGQGSRTRKMMLGSEAPDGFYPLNGQYVGYFTIPRPIKDGEGYVAAMYTAPGRRGIMTRRHNAHEIQAYIGCRADSEHLKNRLQGDVSEQKEALKEMLQGAGWKTDEILESLKDADDFYCERIGLVKLACWSHGRVTLVGDAAYCPSAMTGMGTTSGIVGAYVLAGEIGRHCGKPSEKEFVEGNDNTDDLLAALQAYEEKFRPFITQVQGSVSVDGGLWDRISATAFGVALMNCLMGIAAFLRLDLLSSFSADPVKDWKLPTYEELLRD</sequence>
<dbReference type="Pfam" id="PF01494">
    <property type="entry name" value="FAD_binding_3"/>
    <property type="match status" value="1"/>
</dbReference>
<dbReference type="InterPro" id="IPR002938">
    <property type="entry name" value="FAD-bd"/>
</dbReference>
<evidence type="ECO:0000256" key="1">
    <source>
        <dbReference type="ARBA" id="ARBA00022630"/>
    </source>
</evidence>
<dbReference type="Proteomes" id="UP001154252">
    <property type="component" value="Unassembled WGS sequence"/>
</dbReference>
<proteinExistence type="predicted"/>